<reference evidence="1" key="2">
    <citation type="submission" date="2009-06" db="EMBL/GenBank/DDBJ databases">
        <authorList>
            <person name="Sebastian Y."/>
            <person name="Madupu R."/>
            <person name="Durkin A.S."/>
            <person name="Torralba M."/>
            <person name="Methe B."/>
            <person name="Sutton G.G."/>
            <person name="Strausberg R.L."/>
            <person name="Nelson K.E."/>
        </authorList>
    </citation>
    <scope>NUCLEOTIDE SEQUENCE [LARGE SCALE GENOMIC DNA]</scope>
    <source>
        <strain evidence="1">ATCC 10379</strain>
    </source>
</reference>
<dbReference type="RefSeq" id="WP_004264414.1">
    <property type="nucleotide sequence ID" value="NZ_ACDZ02000011.1"/>
</dbReference>
<keyword evidence="2" id="KW-1185">Reference proteome</keyword>
<sequence length="77" mass="9024">MRKVEIEKTFEIELLTNMNEVIEFHNRHYGGQMIVLSLSDIKELVEGKFFAWSTGQGEYSEVLYLDEEAKEVIKKIV</sequence>
<dbReference type="EMBL" id="ACDZ02000011">
    <property type="protein sequence ID" value="EER68355.1"/>
    <property type="molecule type" value="Genomic_DNA"/>
</dbReference>
<dbReference type="GeneID" id="93288489"/>
<name>C5NWU5_9BACL</name>
<organism evidence="1 2">
    <name type="scientific">Gemella haemolysans ATCC 10379</name>
    <dbReference type="NCBI Taxonomy" id="546270"/>
    <lineage>
        <taxon>Bacteria</taxon>
        <taxon>Bacillati</taxon>
        <taxon>Bacillota</taxon>
        <taxon>Bacilli</taxon>
        <taxon>Bacillales</taxon>
        <taxon>Gemellaceae</taxon>
        <taxon>Gemella</taxon>
    </lineage>
</organism>
<evidence type="ECO:0000313" key="2">
    <source>
        <dbReference type="Proteomes" id="UP000006004"/>
    </source>
</evidence>
<dbReference type="Proteomes" id="UP000006004">
    <property type="component" value="Unassembled WGS sequence"/>
</dbReference>
<reference evidence="1" key="1">
    <citation type="submission" date="2009-01" db="EMBL/GenBank/DDBJ databases">
        <authorList>
            <person name="Fulton L."/>
            <person name="Clifton S."/>
            <person name="Chinwalla A.T."/>
            <person name="Mitreva M."/>
            <person name="Sodergren E."/>
            <person name="Weinstock G."/>
            <person name="Clifton S."/>
            <person name="Dooling D.J."/>
            <person name="Fulton B."/>
            <person name="Minx P."/>
            <person name="Pepin K.H."/>
            <person name="Johnson M."/>
            <person name="Bhonagiri V."/>
            <person name="Nash W.E."/>
            <person name="Mardis E.R."/>
            <person name="Wilson R.K."/>
        </authorList>
    </citation>
    <scope>NUCLEOTIDE SEQUENCE [LARGE SCALE GENOMIC DNA]</scope>
    <source>
        <strain evidence="1">ATCC 10379</strain>
    </source>
</reference>
<dbReference type="OrthoDB" id="2224123at2"/>
<protein>
    <submittedName>
        <fullName evidence="1">Uncharacterized protein</fullName>
    </submittedName>
</protein>
<gene>
    <name evidence="1" type="ORF">GEMHA0001_1612</name>
</gene>
<dbReference type="AlphaFoldDB" id="C5NWU5"/>
<comment type="caution">
    <text evidence="1">The sequence shown here is derived from an EMBL/GenBank/DDBJ whole genome shotgun (WGS) entry which is preliminary data.</text>
</comment>
<accession>C5NWU5</accession>
<evidence type="ECO:0000313" key="1">
    <source>
        <dbReference type="EMBL" id="EER68355.1"/>
    </source>
</evidence>
<proteinExistence type="predicted"/>